<dbReference type="PROSITE" id="PS50181">
    <property type="entry name" value="FBOX"/>
    <property type="match status" value="1"/>
</dbReference>
<accession>A0A6D2K973</accession>
<dbReference type="InterPro" id="IPR050796">
    <property type="entry name" value="SCF_F-box_component"/>
</dbReference>
<keyword evidence="3" id="KW-1185">Reference proteome</keyword>
<dbReference type="InterPro" id="IPR001810">
    <property type="entry name" value="F-box_dom"/>
</dbReference>
<reference evidence="2" key="1">
    <citation type="submission" date="2020-01" db="EMBL/GenBank/DDBJ databases">
        <authorList>
            <person name="Mishra B."/>
        </authorList>
    </citation>
    <scope>NUCLEOTIDE SEQUENCE [LARGE SCALE GENOMIC DNA]</scope>
</reference>
<dbReference type="EMBL" id="CACVBM020001385">
    <property type="protein sequence ID" value="CAA7048457.1"/>
    <property type="molecule type" value="Genomic_DNA"/>
</dbReference>
<feature type="domain" description="F-box" evidence="1">
    <location>
        <begin position="1"/>
        <end position="54"/>
    </location>
</feature>
<proteinExistence type="predicted"/>
<name>A0A6D2K973_9BRAS</name>
<dbReference type="PANTHER" id="PTHR31672:SF13">
    <property type="entry name" value="F-BOX PROTEIN CPR30-LIKE"/>
    <property type="match status" value="1"/>
</dbReference>
<dbReference type="PANTHER" id="PTHR31672">
    <property type="entry name" value="BNACNNG10540D PROTEIN"/>
    <property type="match status" value="1"/>
</dbReference>
<evidence type="ECO:0000313" key="3">
    <source>
        <dbReference type="Proteomes" id="UP000467841"/>
    </source>
</evidence>
<dbReference type="CDD" id="cd22157">
    <property type="entry name" value="F-box_AtFBW1-like"/>
    <property type="match status" value="1"/>
</dbReference>
<comment type="caution">
    <text evidence="2">The sequence shown here is derived from an EMBL/GenBank/DDBJ whole genome shotgun (WGS) entry which is preliminary data.</text>
</comment>
<dbReference type="NCBIfam" id="TIGR01640">
    <property type="entry name" value="F_box_assoc_1"/>
    <property type="match status" value="1"/>
</dbReference>
<gene>
    <name evidence="2" type="ORF">MERR_LOCUS35692</name>
</gene>
<dbReference type="AlphaFoldDB" id="A0A6D2K973"/>
<sequence>MTHEENLPWELTEEILSRVPPISLVRFRAVSKQWDALFDDKTFINNHKSTFRFILTTKSKIYSVSIDPKIVVRELTLGIQGLEYQVLKAIVECGEFLLCGMDNRSAVWNPWLNRTRWFKDEVGQPKLILEGIGYDSNIRAEGKMYNTIWYRPRESSMLKHTEWTIHDCASDAWKDVMAEDEGRKLPTFSTSSVLLNGNLYWVVHVEGTDLASYFLNKFDFSKERFFRFCDLPCGMNHPRNALVLRVFKGDRFSLLTQCYVTKKIEVWVTKNKINDEEDGGDVVWISLMSFPILDLPSLVLKRYSQPSYFIDDKRLVVCSCDETGWAWIYVMGENKLISKTRIDSVVDKWPKHCTYFPSLVPIPRGQRAKRKSEESEEEA</sequence>
<dbReference type="InterPro" id="IPR006527">
    <property type="entry name" value="F-box-assoc_dom_typ1"/>
</dbReference>
<dbReference type="Proteomes" id="UP000467841">
    <property type="component" value="Unassembled WGS sequence"/>
</dbReference>
<dbReference type="SUPFAM" id="SSF81383">
    <property type="entry name" value="F-box domain"/>
    <property type="match status" value="1"/>
</dbReference>
<dbReference type="Pfam" id="PF07734">
    <property type="entry name" value="FBA_1"/>
    <property type="match status" value="1"/>
</dbReference>
<dbReference type="SMART" id="SM00256">
    <property type="entry name" value="FBOX"/>
    <property type="match status" value="1"/>
</dbReference>
<dbReference type="InterPro" id="IPR017451">
    <property type="entry name" value="F-box-assoc_interact_dom"/>
</dbReference>
<evidence type="ECO:0000259" key="1">
    <source>
        <dbReference type="PROSITE" id="PS50181"/>
    </source>
</evidence>
<dbReference type="Gene3D" id="1.20.1280.50">
    <property type="match status" value="1"/>
</dbReference>
<dbReference type="Pfam" id="PF00646">
    <property type="entry name" value="F-box"/>
    <property type="match status" value="1"/>
</dbReference>
<dbReference type="OrthoDB" id="1021254at2759"/>
<evidence type="ECO:0000313" key="2">
    <source>
        <dbReference type="EMBL" id="CAA7048457.1"/>
    </source>
</evidence>
<dbReference type="InterPro" id="IPR036047">
    <property type="entry name" value="F-box-like_dom_sf"/>
</dbReference>
<protein>
    <recommendedName>
        <fullName evidence="1">F-box domain-containing protein</fullName>
    </recommendedName>
</protein>
<organism evidence="2 3">
    <name type="scientific">Microthlaspi erraticum</name>
    <dbReference type="NCBI Taxonomy" id="1685480"/>
    <lineage>
        <taxon>Eukaryota</taxon>
        <taxon>Viridiplantae</taxon>
        <taxon>Streptophyta</taxon>
        <taxon>Embryophyta</taxon>
        <taxon>Tracheophyta</taxon>
        <taxon>Spermatophyta</taxon>
        <taxon>Magnoliopsida</taxon>
        <taxon>eudicotyledons</taxon>
        <taxon>Gunneridae</taxon>
        <taxon>Pentapetalae</taxon>
        <taxon>rosids</taxon>
        <taxon>malvids</taxon>
        <taxon>Brassicales</taxon>
        <taxon>Brassicaceae</taxon>
        <taxon>Coluteocarpeae</taxon>
        <taxon>Microthlaspi</taxon>
    </lineage>
</organism>